<gene>
    <name evidence="1" type="ORF">F6S87_00995</name>
</gene>
<dbReference type="InterPro" id="IPR007497">
    <property type="entry name" value="SIMPL/DUF541"/>
</dbReference>
<comment type="caution">
    <text evidence="1">The sequence shown here is derived from an EMBL/GenBank/DDBJ whole genome shotgun (WGS) entry which is preliminary data.</text>
</comment>
<dbReference type="Gene3D" id="3.30.110.170">
    <property type="entry name" value="Protein of unknown function (DUF541), domain 1"/>
    <property type="match status" value="1"/>
</dbReference>
<evidence type="ECO:0000313" key="1">
    <source>
        <dbReference type="EMBL" id="NEG69225.1"/>
    </source>
</evidence>
<accession>A0A6I5MZH4</accession>
<protein>
    <submittedName>
        <fullName evidence="1">DUF541 domain-containing protein</fullName>
    </submittedName>
</protein>
<dbReference type="InterPro" id="IPR052022">
    <property type="entry name" value="26kDa_periplasmic_antigen"/>
</dbReference>
<dbReference type="Pfam" id="PF04402">
    <property type="entry name" value="SIMPL"/>
    <property type="match status" value="1"/>
</dbReference>
<dbReference type="EMBL" id="VYSG01000001">
    <property type="protein sequence ID" value="NEG69225.1"/>
    <property type="molecule type" value="Genomic_DNA"/>
</dbReference>
<keyword evidence="2" id="KW-1185">Reference proteome</keyword>
<dbReference type="AlphaFoldDB" id="A0A6I5MZH4"/>
<dbReference type="Gene3D" id="3.30.70.2970">
    <property type="entry name" value="Protein of unknown function (DUF541), domain 2"/>
    <property type="match status" value="1"/>
</dbReference>
<dbReference type="PANTHER" id="PTHR34387:SF2">
    <property type="entry name" value="SLR1258 PROTEIN"/>
    <property type="match status" value="1"/>
</dbReference>
<reference evidence="1 2" key="1">
    <citation type="submission" date="2019-09" db="EMBL/GenBank/DDBJ databases">
        <title>Phylogenetic characterization of a novel taxon of the genus Bifidobacterium: Bifidobacterium choloepi sp. nov.</title>
        <authorList>
            <person name="Modesto M."/>
            <person name="Satti M."/>
        </authorList>
    </citation>
    <scope>NUCLEOTIDE SEQUENCE [LARGE SCALE GENOMIC DNA]</scope>
    <source>
        <strain evidence="1 2">BRDM6</strain>
    </source>
</reference>
<dbReference type="Proteomes" id="UP000469292">
    <property type="component" value="Unassembled WGS sequence"/>
</dbReference>
<evidence type="ECO:0000313" key="2">
    <source>
        <dbReference type="Proteomes" id="UP000469292"/>
    </source>
</evidence>
<dbReference type="GO" id="GO:0006974">
    <property type="term" value="P:DNA damage response"/>
    <property type="evidence" value="ECO:0007669"/>
    <property type="project" value="TreeGrafter"/>
</dbReference>
<dbReference type="RefSeq" id="WP_163226819.1">
    <property type="nucleotide sequence ID" value="NZ_VYSG01000001.1"/>
</dbReference>
<proteinExistence type="predicted"/>
<organism evidence="1 2">
    <name type="scientific">Bifidobacterium choloepi</name>
    <dbReference type="NCBI Taxonomy" id="2614131"/>
    <lineage>
        <taxon>Bacteria</taxon>
        <taxon>Bacillati</taxon>
        <taxon>Actinomycetota</taxon>
        <taxon>Actinomycetes</taxon>
        <taxon>Bifidobacteriales</taxon>
        <taxon>Bifidobacteriaceae</taxon>
        <taxon>Bifidobacterium</taxon>
    </lineage>
</organism>
<sequence>MTDNRMITVKGVAKLTLPPDETAVRIGLTGTDADYRCTVEQSAEDFQEVREALEALGFGNDDLKTTRFDISPKREQVRGDDHEWKWEQTGFQYRHDAVLVFNIDNEKLGQVLHALSQCESHPAIDVDFGLHDEGTAKDLLITTAVHDAARKAQALAKAADVTLGEIADIEYSWTDIEFRSTLMSYDSVPAAAECFDAPHLLDMDITPDDIKVSDSVVVRWRIE</sequence>
<dbReference type="PANTHER" id="PTHR34387">
    <property type="entry name" value="SLR1258 PROTEIN"/>
    <property type="match status" value="1"/>
</dbReference>
<name>A0A6I5MZH4_9BIFI</name>